<dbReference type="GO" id="GO:0003917">
    <property type="term" value="F:DNA topoisomerase type I (single strand cut, ATP-independent) activity"/>
    <property type="evidence" value="ECO:0007669"/>
    <property type="project" value="InterPro"/>
</dbReference>
<organism evidence="6 7">
    <name type="scientific">Stutzerimonas stutzeri</name>
    <name type="common">Pseudomonas stutzeri</name>
    <dbReference type="NCBI Taxonomy" id="316"/>
    <lineage>
        <taxon>Bacteria</taxon>
        <taxon>Pseudomonadati</taxon>
        <taxon>Pseudomonadota</taxon>
        <taxon>Gammaproteobacteria</taxon>
        <taxon>Pseudomonadales</taxon>
        <taxon>Pseudomonadaceae</taxon>
        <taxon>Stutzerimonas</taxon>
    </lineage>
</organism>
<comment type="caution">
    <text evidence="6">The sequence shown here is derived from an EMBL/GenBank/DDBJ whole genome shotgun (WGS) entry which is preliminary data.</text>
</comment>
<dbReference type="GO" id="GO:0006281">
    <property type="term" value="P:DNA repair"/>
    <property type="evidence" value="ECO:0007669"/>
    <property type="project" value="TreeGrafter"/>
</dbReference>
<dbReference type="Gene3D" id="2.70.20.10">
    <property type="entry name" value="Topoisomerase I, domain 3"/>
    <property type="match status" value="1"/>
</dbReference>
<sequence>PRAVYELIRARYLAQFLPNHEYDRTQADFDCAGQALRAVGKRIVEPGWKRAMPEALAPARGNREAAAPQSLPALQQGQDYAVGEITLKDQQTQPPKPFTEGDLIKAMKSVAKLVDDPRLKQKLKDTTGIGTEATRAGIIQGLLDRGYLVRQGKALAATPAAFSLIDAVPRPIADPGTTAIWEQALDMVQSGEMPLEEFVAKQSAWMSKLVERCAGLCMTISGPPMATGRGGKPWKKKRSAAPRKPARRRKPATAD</sequence>
<dbReference type="SUPFAM" id="SSF56712">
    <property type="entry name" value="Prokaryotic type I DNA topoisomerase"/>
    <property type="match status" value="1"/>
</dbReference>
<dbReference type="Gene3D" id="1.10.290.10">
    <property type="entry name" value="Topoisomerase I, domain 4"/>
    <property type="match status" value="1"/>
</dbReference>
<evidence type="ECO:0000256" key="2">
    <source>
        <dbReference type="ARBA" id="ARBA00023125"/>
    </source>
</evidence>
<keyword evidence="2" id="KW-0238">DNA-binding</keyword>
<dbReference type="InterPro" id="IPR003602">
    <property type="entry name" value="Topo_IA_DNA-bd_dom"/>
</dbReference>
<dbReference type="Gene3D" id="1.10.460.10">
    <property type="entry name" value="Topoisomerase I, domain 2"/>
    <property type="match status" value="1"/>
</dbReference>
<dbReference type="GO" id="GO:0006310">
    <property type="term" value="P:DNA recombination"/>
    <property type="evidence" value="ECO:0007669"/>
    <property type="project" value="TreeGrafter"/>
</dbReference>
<dbReference type="PATRIC" id="fig|316.110.peg.746"/>
<evidence type="ECO:0000313" key="7">
    <source>
        <dbReference type="Proteomes" id="UP000032439"/>
    </source>
</evidence>
<evidence type="ECO:0000256" key="1">
    <source>
        <dbReference type="ARBA" id="ARBA00023029"/>
    </source>
</evidence>
<name>A0A0D7E3Y6_STUST</name>
<evidence type="ECO:0000256" key="4">
    <source>
        <dbReference type="SAM" id="MobiDB-lite"/>
    </source>
</evidence>
<feature type="non-terminal residue" evidence="6">
    <location>
        <position position="1"/>
    </location>
</feature>
<feature type="region of interest" description="Disordered" evidence="4">
    <location>
        <begin position="222"/>
        <end position="255"/>
    </location>
</feature>
<dbReference type="Proteomes" id="UP000032439">
    <property type="component" value="Unassembled WGS sequence"/>
</dbReference>
<dbReference type="EMBL" id="JXXD01000134">
    <property type="protein sequence ID" value="KIZ35216.1"/>
    <property type="molecule type" value="Genomic_DNA"/>
</dbReference>
<dbReference type="GO" id="GO:0003677">
    <property type="term" value="F:DNA binding"/>
    <property type="evidence" value="ECO:0007669"/>
    <property type="project" value="UniProtKB-KW"/>
</dbReference>
<evidence type="ECO:0000256" key="3">
    <source>
        <dbReference type="ARBA" id="ARBA00023235"/>
    </source>
</evidence>
<dbReference type="PANTHER" id="PTHR11390">
    <property type="entry name" value="PROKARYOTIC DNA TOPOISOMERASE"/>
    <property type="match status" value="1"/>
</dbReference>
<dbReference type="InterPro" id="IPR000380">
    <property type="entry name" value="Topo_IA"/>
</dbReference>
<accession>A0A0D7E3Y6</accession>
<dbReference type="SMART" id="SM00437">
    <property type="entry name" value="TOP1Ac"/>
    <property type="match status" value="1"/>
</dbReference>
<keyword evidence="1" id="KW-0799">Topoisomerase</keyword>
<dbReference type="InterPro" id="IPR023405">
    <property type="entry name" value="Topo_IA_core_domain"/>
</dbReference>
<dbReference type="GO" id="GO:0043597">
    <property type="term" value="C:cytoplasmic replication fork"/>
    <property type="evidence" value="ECO:0007669"/>
    <property type="project" value="TreeGrafter"/>
</dbReference>
<feature type="compositionally biased region" description="Basic residues" evidence="4">
    <location>
        <begin position="232"/>
        <end position="255"/>
    </location>
</feature>
<dbReference type="PROSITE" id="PS52039">
    <property type="entry name" value="TOPO_IA_2"/>
    <property type="match status" value="1"/>
</dbReference>
<gene>
    <name evidence="6" type="ORF">LO50_14295</name>
</gene>
<dbReference type="InterPro" id="IPR013824">
    <property type="entry name" value="Topo_IA_cen_sub1"/>
</dbReference>
<dbReference type="InterPro" id="IPR013825">
    <property type="entry name" value="Topo_IA_cen_sub2"/>
</dbReference>
<dbReference type="RefSeq" id="WP_044315429.1">
    <property type="nucleotide sequence ID" value="NZ_JXXD01000134.1"/>
</dbReference>
<dbReference type="Pfam" id="PF01131">
    <property type="entry name" value="Topoisom_bac"/>
    <property type="match status" value="1"/>
</dbReference>
<dbReference type="PANTHER" id="PTHR11390:SF21">
    <property type="entry name" value="DNA TOPOISOMERASE 3-ALPHA"/>
    <property type="match status" value="1"/>
</dbReference>
<proteinExistence type="predicted"/>
<dbReference type="InterPro" id="IPR013826">
    <property type="entry name" value="Topo_IA_cen_sub3"/>
</dbReference>
<keyword evidence="3 6" id="KW-0413">Isomerase</keyword>
<dbReference type="GO" id="GO:0006265">
    <property type="term" value="P:DNA topological change"/>
    <property type="evidence" value="ECO:0007669"/>
    <property type="project" value="InterPro"/>
</dbReference>
<dbReference type="AlphaFoldDB" id="A0A0D7E3Y6"/>
<evidence type="ECO:0000259" key="5">
    <source>
        <dbReference type="PROSITE" id="PS52039"/>
    </source>
</evidence>
<dbReference type="PRINTS" id="PR00417">
    <property type="entry name" value="PRTPISMRASEI"/>
</dbReference>
<protein>
    <submittedName>
        <fullName evidence="6">DNA topoisomerase III</fullName>
    </submittedName>
</protein>
<dbReference type="InterPro" id="IPR013497">
    <property type="entry name" value="Topo_IA_cen"/>
</dbReference>
<evidence type="ECO:0000313" key="6">
    <source>
        <dbReference type="EMBL" id="KIZ35216.1"/>
    </source>
</evidence>
<reference evidence="6 7" key="1">
    <citation type="submission" date="2014-11" db="EMBL/GenBank/DDBJ databases">
        <title>Genomics and ecophysiology of heterotrophic nitrogen fixing bacteria isolated from estuarine surface water.</title>
        <authorList>
            <person name="Bentzon-Tilia M."/>
            <person name="Severin I."/>
            <person name="Hansen L.H."/>
            <person name="Riemann L."/>
        </authorList>
    </citation>
    <scope>NUCLEOTIDE SEQUENCE [LARGE SCALE GENOMIC DNA]</scope>
    <source>
        <strain evidence="6 7">BAL361</strain>
    </source>
</reference>
<feature type="domain" description="Topo IA-type catalytic" evidence="5">
    <location>
        <begin position="1"/>
        <end position="210"/>
    </location>
</feature>